<gene>
    <name evidence="5" type="ORF">A4X20_18065</name>
</gene>
<dbReference type="Gene3D" id="1.10.357.10">
    <property type="entry name" value="Tetracycline Repressor, domain 2"/>
    <property type="match status" value="1"/>
</dbReference>
<dbReference type="PANTHER" id="PTHR30055:SF235">
    <property type="entry name" value="TRANSCRIPTIONAL REGULATORY PROTEIN"/>
    <property type="match status" value="1"/>
</dbReference>
<dbReference type="Pfam" id="PF17920">
    <property type="entry name" value="TetR_C_16"/>
    <property type="match status" value="1"/>
</dbReference>
<dbReference type="InterPro" id="IPR001647">
    <property type="entry name" value="HTH_TetR"/>
</dbReference>
<feature type="domain" description="HTH tetR-type" evidence="4">
    <location>
        <begin position="18"/>
        <end position="78"/>
    </location>
</feature>
<dbReference type="EMBL" id="LWCS01000018">
    <property type="protein sequence ID" value="OAN39259.1"/>
    <property type="molecule type" value="Genomic_DNA"/>
</dbReference>
<evidence type="ECO:0000313" key="5">
    <source>
        <dbReference type="EMBL" id="OAN39259.1"/>
    </source>
</evidence>
<evidence type="ECO:0000256" key="2">
    <source>
        <dbReference type="PROSITE-ProRule" id="PRU00335"/>
    </source>
</evidence>
<dbReference type="OrthoDB" id="3210235at2"/>
<dbReference type="Pfam" id="PF00440">
    <property type="entry name" value="TetR_N"/>
    <property type="match status" value="1"/>
</dbReference>
<reference evidence="5 6" key="1">
    <citation type="submission" date="2016-04" db="EMBL/GenBank/DDBJ databases">
        <title>Draft Genome Sequences of Staphylococcus capitis Strain H36, S. capitis Strain H65, S. cohnii Strain H62, S. hominis Strain H69, Mycobacterium iranicum Strain H39, Plantibacter sp. Strain H53, Pseudomonas oryzihabitans Strain H72, and Microbacterium sp. Strain H83, isolated from residential settings.</title>
        <authorList>
            <person name="Lymperopoulou D."/>
            <person name="Adams R.I."/>
            <person name="Lindow S."/>
            <person name="Coil D.A."/>
            <person name="Jospin G."/>
            <person name="Eisen J.A."/>
        </authorList>
    </citation>
    <scope>NUCLEOTIDE SEQUENCE [LARGE SCALE GENOMIC DNA]</scope>
    <source>
        <strain evidence="5 6">H39</strain>
    </source>
</reference>
<dbReference type="AlphaFoldDB" id="A0A178LXP3"/>
<name>A0A178LXP3_MYCIR</name>
<accession>A0A178LXP3</accession>
<evidence type="ECO:0000256" key="1">
    <source>
        <dbReference type="ARBA" id="ARBA00023125"/>
    </source>
</evidence>
<dbReference type="PANTHER" id="PTHR30055">
    <property type="entry name" value="HTH-TYPE TRANSCRIPTIONAL REGULATOR RUTR"/>
    <property type="match status" value="1"/>
</dbReference>
<sequence length="208" mass="22579">MPRAAETTRRRGRRQGEPVSRDAVLSAAKARFARDGYERTTLRSIADDAQVDASMVLYLFGSKEQLFRESLRLILDPDVLVAALTADEADIGTRMVRAYLKVWEASDSSGSMRAMLASATSNSDAHEAFREFMQNYVLSAVSGALGGGEQARLRAMLAASSLVGTAMLRYVMEVPPLSELDSEDVVRLVAPTVTRYLTGDADELGLPG</sequence>
<evidence type="ECO:0000256" key="3">
    <source>
        <dbReference type="SAM" id="MobiDB-lite"/>
    </source>
</evidence>
<dbReference type="InterPro" id="IPR041678">
    <property type="entry name" value="TetR_C_16"/>
</dbReference>
<protein>
    <submittedName>
        <fullName evidence="5">TetR family transcriptional regulator</fullName>
    </submittedName>
</protein>
<dbReference type="Proteomes" id="UP000078396">
    <property type="component" value="Unassembled WGS sequence"/>
</dbReference>
<feature type="region of interest" description="Disordered" evidence="3">
    <location>
        <begin position="1"/>
        <end position="20"/>
    </location>
</feature>
<dbReference type="Gene3D" id="1.10.10.60">
    <property type="entry name" value="Homeodomain-like"/>
    <property type="match status" value="1"/>
</dbReference>
<dbReference type="SUPFAM" id="SSF48498">
    <property type="entry name" value="Tetracyclin repressor-like, C-terminal domain"/>
    <property type="match status" value="1"/>
</dbReference>
<organism evidence="5 6">
    <name type="scientific">Mycolicibacterium iranicum</name>
    <name type="common">Mycobacterium iranicum</name>
    <dbReference type="NCBI Taxonomy" id="912594"/>
    <lineage>
        <taxon>Bacteria</taxon>
        <taxon>Bacillati</taxon>
        <taxon>Actinomycetota</taxon>
        <taxon>Actinomycetes</taxon>
        <taxon>Mycobacteriales</taxon>
        <taxon>Mycobacteriaceae</taxon>
        <taxon>Mycolicibacterium</taxon>
    </lineage>
</organism>
<proteinExistence type="predicted"/>
<dbReference type="InterPro" id="IPR050109">
    <property type="entry name" value="HTH-type_TetR-like_transc_reg"/>
</dbReference>
<comment type="caution">
    <text evidence="5">The sequence shown here is derived from an EMBL/GenBank/DDBJ whole genome shotgun (WGS) entry which is preliminary data.</text>
</comment>
<feature type="DNA-binding region" description="H-T-H motif" evidence="2">
    <location>
        <begin position="41"/>
        <end position="60"/>
    </location>
</feature>
<dbReference type="STRING" id="912594.AWC12_24570"/>
<dbReference type="eggNOG" id="COG1309">
    <property type="taxonomic scope" value="Bacteria"/>
</dbReference>
<evidence type="ECO:0000313" key="6">
    <source>
        <dbReference type="Proteomes" id="UP000078396"/>
    </source>
</evidence>
<dbReference type="SUPFAM" id="SSF46689">
    <property type="entry name" value="Homeodomain-like"/>
    <property type="match status" value="1"/>
</dbReference>
<dbReference type="GO" id="GO:0003700">
    <property type="term" value="F:DNA-binding transcription factor activity"/>
    <property type="evidence" value="ECO:0007669"/>
    <property type="project" value="TreeGrafter"/>
</dbReference>
<dbReference type="GO" id="GO:0000976">
    <property type="term" value="F:transcription cis-regulatory region binding"/>
    <property type="evidence" value="ECO:0007669"/>
    <property type="project" value="TreeGrafter"/>
</dbReference>
<dbReference type="PROSITE" id="PS50977">
    <property type="entry name" value="HTH_TETR_2"/>
    <property type="match status" value="1"/>
</dbReference>
<keyword evidence="1 2" id="KW-0238">DNA-binding</keyword>
<dbReference type="InterPro" id="IPR036271">
    <property type="entry name" value="Tet_transcr_reg_TetR-rel_C_sf"/>
</dbReference>
<evidence type="ECO:0000259" key="4">
    <source>
        <dbReference type="PROSITE" id="PS50977"/>
    </source>
</evidence>
<dbReference type="InterPro" id="IPR009057">
    <property type="entry name" value="Homeodomain-like_sf"/>
</dbReference>